<organism evidence="1 2">
    <name type="scientific">Asbolus verrucosus</name>
    <name type="common">Desert ironclad beetle</name>
    <dbReference type="NCBI Taxonomy" id="1661398"/>
    <lineage>
        <taxon>Eukaryota</taxon>
        <taxon>Metazoa</taxon>
        <taxon>Ecdysozoa</taxon>
        <taxon>Arthropoda</taxon>
        <taxon>Hexapoda</taxon>
        <taxon>Insecta</taxon>
        <taxon>Pterygota</taxon>
        <taxon>Neoptera</taxon>
        <taxon>Endopterygota</taxon>
        <taxon>Coleoptera</taxon>
        <taxon>Polyphaga</taxon>
        <taxon>Cucujiformia</taxon>
        <taxon>Tenebrionidae</taxon>
        <taxon>Pimeliinae</taxon>
        <taxon>Asbolus</taxon>
    </lineage>
</organism>
<accession>A0A482VFD4</accession>
<comment type="caution">
    <text evidence="1">The sequence shown here is derived from an EMBL/GenBank/DDBJ whole genome shotgun (WGS) entry which is preliminary data.</text>
</comment>
<evidence type="ECO:0000313" key="1">
    <source>
        <dbReference type="EMBL" id="RZB94389.1"/>
    </source>
</evidence>
<proteinExistence type="predicted"/>
<name>A0A482VFD4_ASBVE</name>
<reference evidence="1 2" key="1">
    <citation type="submission" date="2017-03" db="EMBL/GenBank/DDBJ databases">
        <title>Genome of the blue death feigning beetle - Asbolus verrucosus.</title>
        <authorList>
            <person name="Rider S.D."/>
        </authorList>
    </citation>
    <scope>NUCLEOTIDE SEQUENCE [LARGE SCALE GENOMIC DNA]</scope>
    <source>
        <strain evidence="1">Butters</strain>
        <tissue evidence="1">Head and leg muscle</tissue>
    </source>
</reference>
<keyword evidence="2" id="KW-1185">Reference proteome</keyword>
<sequence>MKYLLSSK</sequence>
<dbReference type="EMBL" id="QDEB01106760">
    <property type="protein sequence ID" value="RZB94389.1"/>
    <property type="molecule type" value="Genomic_DNA"/>
</dbReference>
<dbReference type="Proteomes" id="UP000292052">
    <property type="component" value="Unassembled WGS sequence"/>
</dbReference>
<protein>
    <submittedName>
        <fullName evidence="1">Uncharacterized protein</fullName>
    </submittedName>
</protein>
<gene>
    <name evidence="1" type="ORF">BDFB_014628</name>
</gene>
<evidence type="ECO:0000313" key="2">
    <source>
        <dbReference type="Proteomes" id="UP000292052"/>
    </source>
</evidence>